<organism evidence="1 2">
    <name type="scientific">Caenorhabditis tropicalis</name>
    <dbReference type="NCBI Taxonomy" id="1561998"/>
    <lineage>
        <taxon>Eukaryota</taxon>
        <taxon>Metazoa</taxon>
        <taxon>Ecdysozoa</taxon>
        <taxon>Nematoda</taxon>
        <taxon>Chromadorea</taxon>
        <taxon>Rhabditida</taxon>
        <taxon>Rhabditina</taxon>
        <taxon>Rhabditomorpha</taxon>
        <taxon>Rhabditoidea</taxon>
        <taxon>Rhabditidae</taxon>
        <taxon>Peloderinae</taxon>
        <taxon>Caenorhabditis</taxon>
    </lineage>
</organism>
<dbReference type="WBParaSite" id="Csp11.Scaffold630.g20648.t1">
    <property type="protein sequence ID" value="Csp11.Scaffold630.g20648.t1"/>
    <property type="gene ID" value="Csp11.Scaffold630.g20648"/>
</dbReference>
<name>A0A1I7UYM4_9PELO</name>
<dbReference type="AlphaFoldDB" id="A0A1I7UYM4"/>
<proteinExistence type="predicted"/>
<keyword evidence="1" id="KW-1185">Reference proteome</keyword>
<sequence>MEQPISSCLNKNILKGYLYCLFNQGLSACQSNKALIQFTRTRVFRLPEVRKLFESYKNGKFDMKIQDYEVLAENFQFYDQGVANMMSVVSRMETYSNYADLKLLTRDKLYPVECFKERGPGNTIKREFYQKDCLLGFILCLKVKNSVETDEKAYEKLKEVTGGEEKMSLEEIKEFSGRIDRGEYIEQKHDQRLWDAIRLPEVMSKIVDFADIGTRLVFASFSLLFMIENSKT</sequence>
<protein>
    <submittedName>
        <fullName evidence="2">DUF4065 domain-containing protein</fullName>
    </submittedName>
</protein>
<reference evidence="2" key="1">
    <citation type="submission" date="2016-11" db="UniProtKB">
        <authorList>
            <consortium name="WormBaseParasite"/>
        </authorList>
    </citation>
    <scope>IDENTIFICATION</scope>
</reference>
<accession>A0A1I7UYM4</accession>
<evidence type="ECO:0000313" key="2">
    <source>
        <dbReference type="WBParaSite" id="Csp11.Scaffold630.g20648.t1"/>
    </source>
</evidence>
<dbReference type="Proteomes" id="UP000095282">
    <property type="component" value="Unplaced"/>
</dbReference>
<evidence type="ECO:0000313" key="1">
    <source>
        <dbReference type="Proteomes" id="UP000095282"/>
    </source>
</evidence>